<evidence type="ECO:0000256" key="8">
    <source>
        <dbReference type="ARBA" id="ARBA00023034"/>
    </source>
</evidence>
<keyword evidence="4 12" id="KW-0808">Transferase</keyword>
<keyword evidence="13" id="KW-1185">Reference proteome</keyword>
<dbReference type="EC" id="2.4.1.-" evidence="10"/>
<gene>
    <name evidence="12" type="ORF">CALVIDRAFT_417400</name>
</gene>
<accession>A0A167PGJ3</accession>
<evidence type="ECO:0000256" key="9">
    <source>
        <dbReference type="ARBA" id="ARBA00023136"/>
    </source>
</evidence>
<evidence type="ECO:0000256" key="2">
    <source>
        <dbReference type="ARBA" id="ARBA00008661"/>
    </source>
</evidence>
<keyword evidence="3 10" id="KW-0328">Glycosyltransferase</keyword>
<dbReference type="Pfam" id="PF01762">
    <property type="entry name" value="Galactosyl_T"/>
    <property type="match status" value="1"/>
</dbReference>
<keyword evidence="6" id="KW-0735">Signal-anchor</keyword>
<dbReference type="PANTHER" id="PTHR11214:SF351">
    <property type="entry name" value="BETA-1,3-GALACTOSYLTRANSFERASE PVG3"/>
    <property type="match status" value="1"/>
</dbReference>
<keyword evidence="8 10" id="KW-0333">Golgi apparatus</keyword>
<comment type="similarity">
    <text evidence="2 10">Belongs to the glycosyltransferase 31 family.</text>
</comment>
<evidence type="ECO:0000256" key="3">
    <source>
        <dbReference type="ARBA" id="ARBA00022676"/>
    </source>
</evidence>
<evidence type="ECO:0000256" key="5">
    <source>
        <dbReference type="ARBA" id="ARBA00022692"/>
    </source>
</evidence>
<proteinExistence type="inferred from homology"/>
<dbReference type="AlphaFoldDB" id="A0A167PGJ3"/>
<dbReference type="STRING" id="1330018.A0A167PGJ3"/>
<feature type="compositionally biased region" description="Pro residues" evidence="11">
    <location>
        <begin position="90"/>
        <end position="112"/>
    </location>
</feature>
<evidence type="ECO:0000256" key="7">
    <source>
        <dbReference type="ARBA" id="ARBA00022989"/>
    </source>
</evidence>
<dbReference type="PANTHER" id="PTHR11214">
    <property type="entry name" value="BETA-1,3-N-ACETYLGLUCOSAMINYLTRANSFERASE"/>
    <property type="match status" value="1"/>
</dbReference>
<evidence type="ECO:0000313" key="12">
    <source>
        <dbReference type="EMBL" id="KZO98768.1"/>
    </source>
</evidence>
<dbReference type="InterPro" id="IPR002659">
    <property type="entry name" value="Glyco_trans_31"/>
</dbReference>
<keyword evidence="7" id="KW-1133">Transmembrane helix</keyword>
<evidence type="ECO:0000256" key="1">
    <source>
        <dbReference type="ARBA" id="ARBA00004323"/>
    </source>
</evidence>
<organism evidence="12 13">
    <name type="scientific">Calocera viscosa (strain TUFC12733)</name>
    <dbReference type="NCBI Taxonomy" id="1330018"/>
    <lineage>
        <taxon>Eukaryota</taxon>
        <taxon>Fungi</taxon>
        <taxon>Dikarya</taxon>
        <taxon>Basidiomycota</taxon>
        <taxon>Agaricomycotina</taxon>
        <taxon>Dacrymycetes</taxon>
        <taxon>Dacrymycetales</taxon>
        <taxon>Dacrymycetaceae</taxon>
        <taxon>Calocera</taxon>
    </lineage>
</organism>
<dbReference type="GO" id="GO:0051072">
    <property type="term" value="P:4,6-pyruvylated galactose residue biosynthetic process"/>
    <property type="evidence" value="ECO:0007669"/>
    <property type="project" value="TreeGrafter"/>
</dbReference>
<dbReference type="GO" id="GO:0016758">
    <property type="term" value="F:hexosyltransferase activity"/>
    <property type="evidence" value="ECO:0007669"/>
    <property type="project" value="InterPro"/>
</dbReference>
<dbReference type="EMBL" id="KV417274">
    <property type="protein sequence ID" value="KZO98768.1"/>
    <property type="molecule type" value="Genomic_DNA"/>
</dbReference>
<protein>
    <recommendedName>
        <fullName evidence="10">Hexosyltransferase</fullName>
        <ecNumber evidence="10">2.4.1.-</ecNumber>
    </recommendedName>
</protein>
<evidence type="ECO:0000256" key="10">
    <source>
        <dbReference type="RuleBase" id="RU363063"/>
    </source>
</evidence>
<keyword evidence="5" id="KW-0812">Transmembrane</keyword>
<evidence type="ECO:0000313" key="13">
    <source>
        <dbReference type="Proteomes" id="UP000076738"/>
    </source>
</evidence>
<dbReference type="OrthoDB" id="2139606at2759"/>
<evidence type="ECO:0000256" key="6">
    <source>
        <dbReference type="ARBA" id="ARBA00022968"/>
    </source>
</evidence>
<reference evidence="12 13" key="1">
    <citation type="journal article" date="2016" name="Mol. Biol. Evol.">
        <title>Comparative Genomics of Early-Diverging Mushroom-Forming Fungi Provides Insights into the Origins of Lignocellulose Decay Capabilities.</title>
        <authorList>
            <person name="Nagy L.G."/>
            <person name="Riley R."/>
            <person name="Tritt A."/>
            <person name="Adam C."/>
            <person name="Daum C."/>
            <person name="Floudas D."/>
            <person name="Sun H."/>
            <person name="Yadav J.S."/>
            <person name="Pangilinan J."/>
            <person name="Larsson K.H."/>
            <person name="Matsuura K."/>
            <person name="Barry K."/>
            <person name="Labutti K."/>
            <person name="Kuo R."/>
            <person name="Ohm R.A."/>
            <person name="Bhattacharya S.S."/>
            <person name="Shirouzu T."/>
            <person name="Yoshinaga Y."/>
            <person name="Martin F.M."/>
            <person name="Grigoriev I.V."/>
            <person name="Hibbett D.S."/>
        </authorList>
    </citation>
    <scope>NUCLEOTIDE SEQUENCE [LARGE SCALE GENOMIC DNA]</scope>
    <source>
        <strain evidence="12 13">TUFC12733</strain>
    </source>
</reference>
<evidence type="ECO:0000256" key="4">
    <source>
        <dbReference type="ARBA" id="ARBA00022679"/>
    </source>
</evidence>
<feature type="region of interest" description="Disordered" evidence="11">
    <location>
        <begin position="86"/>
        <end position="112"/>
    </location>
</feature>
<dbReference type="Proteomes" id="UP000076738">
    <property type="component" value="Unassembled WGS sequence"/>
</dbReference>
<dbReference type="Gene3D" id="3.90.550.50">
    <property type="match status" value="1"/>
</dbReference>
<dbReference type="GO" id="GO:0000139">
    <property type="term" value="C:Golgi membrane"/>
    <property type="evidence" value="ECO:0007669"/>
    <property type="project" value="UniProtKB-SubCell"/>
</dbReference>
<name>A0A167PGJ3_CALVF</name>
<comment type="subcellular location">
    <subcellularLocation>
        <location evidence="1 10">Golgi apparatus membrane</location>
        <topology evidence="1 10">Single-pass type II membrane protein</topology>
    </subcellularLocation>
</comment>
<evidence type="ECO:0000256" key="11">
    <source>
        <dbReference type="SAM" id="MobiDB-lite"/>
    </source>
</evidence>
<sequence length="422" mass="47146">MSTSTHRRLISLSLLPIPHRISPRLLRPLLLLALLCAVAYVGHISLNRAHALENRDSEEQEQGERYIGIQPVGPWPEPVDIIPEWLDQPLPEPSLSPEEPPAPSPEPVLVPEQPPPPPVVYPWLPNPTQAPLNFPQAVLSPPGPKPYMHNTSIPALTALPGPAAYPCVDDDVFGPLLLVGVFSTAGEWEQRAVLRALQARGMNTRSPRVEFKFILGRENATQVKATRAVRLEQEAYGDVVLLDTDENMDDGKTFAFFRWAAQLREGDRPRFVMKADSDTFLVLPNVLASFSTLTCAQNVYWGTFWGSCGACYPLYMRGLAYALSWPLVAWLGKAQLGWNDTAGIEDIRTAGWFTSLPREEVVQVVDWKRHMGDWYGGTIPHDVHTVALHAMKSPAHWLEVAQEITGIWKREGWEYTWPPAEG</sequence>
<keyword evidence="9" id="KW-0472">Membrane</keyword>